<feature type="transmembrane region" description="Helical" evidence="1">
    <location>
        <begin position="99"/>
        <end position="121"/>
    </location>
</feature>
<dbReference type="Proteomes" id="UP000319514">
    <property type="component" value="Unassembled WGS sequence"/>
</dbReference>
<gene>
    <name evidence="2" type="ORF">FB474_2078</name>
</gene>
<evidence type="ECO:0000313" key="3">
    <source>
        <dbReference type="Proteomes" id="UP000319514"/>
    </source>
</evidence>
<reference evidence="2 3" key="1">
    <citation type="submission" date="2019-06" db="EMBL/GenBank/DDBJ databases">
        <title>Sequencing the genomes of 1000 actinobacteria strains.</title>
        <authorList>
            <person name="Klenk H.-P."/>
        </authorList>
    </citation>
    <scope>NUCLEOTIDE SEQUENCE [LARGE SCALE GENOMIC DNA]</scope>
    <source>
        <strain evidence="2 3">DSM 18082</strain>
    </source>
</reference>
<evidence type="ECO:0000256" key="1">
    <source>
        <dbReference type="SAM" id="Phobius"/>
    </source>
</evidence>
<feature type="transmembrane region" description="Helical" evidence="1">
    <location>
        <begin position="65"/>
        <end position="87"/>
    </location>
</feature>
<evidence type="ECO:0000313" key="2">
    <source>
        <dbReference type="EMBL" id="TQL60682.1"/>
    </source>
</evidence>
<accession>A0A542ZK02</accession>
<keyword evidence="1" id="KW-1133">Transmembrane helix</keyword>
<keyword evidence="3" id="KW-1185">Reference proteome</keyword>
<dbReference type="RefSeq" id="WP_141788547.1">
    <property type="nucleotide sequence ID" value="NZ_BAAAKX010000002.1"/>
</dbReference>
<comment type="caution">
    <text evidence="2">The sequence shown here is derived from an EMBL/GenBank/DDBJ whole genome shotgun (WGS) entry which is preliminary data.</text>
</comment>
<organism evidence="2 3">
    <name type="scientific">Oryzihumus leptocrescens</name>
    <dbReference type="NCBI Taxonomy" id="297536"/>
    <lineage>
        <taxon>Bacteria</taxon>
        <taxon>Bacillati</taxon>
        <taxon>Actinomycetota</taxon>
        <taxon>Actinomycetes</taxon>
        <taxon>Micrococcales</taxon>
        <taxon>Intrasporangiaceae</taxon>
        <taxon>Oryzihumus</taxon>
    </lineage>
</organism>
<keyword evidence="1" id="KW-0472">Membrane</keyword>
<dbReference type="EMBL" id="VFOQ01000001">
    <property type="protein sequence ID" value="TQL60682.1"/>
    <property type="molecule type" value="Genomic_DNA"/>
</dbReference>
<name>A0A542ZK02_9MICO</name>
<sequence>MAAGQPLKPSPGSRSRSAFLWAGGFGTLGALVLGGVVLLNWAAATLGLFLVQVALPDSGASLDNAGLLTAAVCAIAACLAVALGGGWRLSPEDALLPPALTGALWGLTGTAAGYVVLWLVLGYNPLG</sequence>
<feature type="transmembrane region" description="Helical" evidence="1">
    <location>
        <begin position="20"/>
        <end position="53"/>
    </location>
</feature>
<dbReference type="AlphaFoldDB" id="A0A542ZK02"/>
<protein>
    <submittedName>
        <fullName evidence="2">Uncharacterized protein</fullName>
    </submittedName>
</protein>
<keyword evidence="1" id="KW-0812">Transmembrane</keyword>
<proteinExistence type="predicted"/>